<evidence type="ECO:0000313" key="2">
    <source>
        <dbReference type="EMBL" id="SMP08548.1"/>
    </source>
</evidence>
<keyword evidence="3" id="KW-1185">Reference proteome</keyword>
<dbReference type="Pfam" id="PF09527">
    <property type="entry name" value="ATPase_gene1"/>
    <property type="match status" value="1"/>
</dbReference>
<dbReference type="Proteomes" id="UP001157947">
    <property type="component" value="Unassembled WGS sequence"/>
</dbReference>
<name>A0AA46ADY8_9AQUI</name>
<reference evidence="2" key="1">
    <citation type="submission" date="2017-05" db="EMBL/GenBank/DDBJ databases">
        <authorList>
            <person name="Varghese N."/>
            <person name="Submissions S."/>
        </authorList>
    </citation>
    <scope>NUCLEOTIDE SEQUENCE</scope>
    <source>
        <strain evidence="2">DSM 18763</strain>
    </source>
</reference>
<feature type="transmembrane region" description="Helical" evidence="1">
    <location>
        <begin position="60"/>
        <end position="79"/>
    </location>
</feature>
<dbReference type="AlphaFoldDB" id="A0AA46ADY8"/>
<dbReference type="EMBL" id="FXTX01000006">
    <property type="protein sequence ID" value="SMP08548.1"/>
    <property type="molecule type" value="Genomic_DNA"/>
</dbReference>
<keyword evidence="1" id="KW-0812">Transmembrane</keyword>
<keyword evidence="1" id="KW-0472">Membrane</keyword>
<evidence type="ECO:0000256" key="1">
    <source>
        <dbReference type="SAM" id="Phobius"/>
    </source>
</evidence>
<dbReference type="InterPro" id="IPR032820">
    <property type="entry name" value="ATPase_put"/>
</dbReference>
<keyword evidence="1" id="KW-1133">Transmembrane helix</keyword>
<accession>A0AA46ADY8</accession>
<dbReference type="RefSeq" id="WP_265134125.1">
    <property type="nucleotide sequence ID" value="NZ_FXTX01000006.1"/>
</dbReference>
<protein>
    <submittedName>
        <fullName evidence="2">ATP synthase protein I</fullName>
    </submittedName>
</protein>
<gene>
    <name evidence="2" type="ORF">SAMN06264868_10632</name>
</gene>
<evidence type="ECO:0000313" key="3">
    <source>
        <dbReference type="Proteomes" id="UP001157947"/>
    </source>
</evidence>
<sequence>MDFYKEIRKKIEEAEKREKKGIFFVISYIGSISIIFILPVVVGAYIGWWIDGKYKGEGTVSWTITGILIGIMIGIYNIYQIFYKKEIK</sequence>
<organism evidence="2 3">
    <name type="scientific">Venenivibrio stagnispumantis</name>
    <dbReference type="NCBI Taxonomy" id="407998"/>
    <lineage>
        <taxon>Bacteria</taxon>
        <taxon>Pseudomonadati</taxon>
        <taxon>Aquificota</taxon>
        <taxon>Aquificia</taxon>
        <taxon>Aquificales</taxon>
        <taxon>Hydrogenothermaceae</taxon>
        <taxon>Venenivibrio</taxon>
    </lineage>
</organism>
<feature type="transmembrane region" description="Helical" evidence="1">
    <location>
        <begin position="21"/>
        <end position="48"/>
    </location>
</feature>
<proteinExistence type="predicted"/>
<comment type="caution">
    <text evidence="2">The sequence shown here is derived from an EMBL/GenBank/DDBJ whole genome shotgun (WGS) entry which is preliminary data.</text>
</comment>